<organism evidence="2 3">
    <name type="scientific">Diploptera punctata</name>
    <name type="common">Pacific beetle cockroach</name>
    <dbReference type="NCBI Taxonomy" id="6984"/>
    <lineage>
        <taxon>Eukaryota</taxon>
        <taxon>Metazoa</taxon>
        <taxon>Ecdysozoa</taxon>
        <taxon>Arthropoda</taxon>
        <taxon>Hexapoda</taxon>
        <taxon>Insecta</taxon>
        <taxon>Pterygota</taxon>
        <taxon>Neoptera</taxon>
        <taxon>Polyneoptera</taxon>
        <taxon>Dictyoptera</taxon>
        <taxon>Blattodea</taxon>
        <taxon>Blaberoidea</taxon>
        <taxon>Blaberidae</taxon>
        <taxon>Diplopterinae</taxon>
        <taxon>Diploptera</taxon>
    </lineage>
</organism>
<evidence type="ECO:0000313" key="3">
    <source>
        <dbReference type="Proteomes" id="UP001233999"/>
    </source>
</evidence>
<feature type="region of interest" description="Disordered" evidence="1">
    <location>
        <begin position="156"/>
        <end position="222"/>
    </location>
</feature>
<dbReference type="AlphaFoldDB" id="A0AAD7Z942"/>
<gene>
    <name evidence="2" type="ORF">L9F63_007384</name>
</gene>
<feature type="region of interest" description="Disordered" evidence="1">
    <location>
        <begin position="513"/>
        <end position="542"/>
    </location>
</feature>
<reference evidence="2" key="2">
    <citation type="submission" date="2023-05" db="EMBL/GenBank/DDBJ databases">
        <authorList>
            <person name="Fouks B."/>
        </authorList>
    </citation>
    <scope>NUCLEOTIDE SEQUENCE</scope>
    <source>
        <strain evidence="2">Stay&amp;Tobe</strain>
        <tissue evidence="2">Testes</tissue>
    </source>
</reference>
<reference evidence="2" key="1">
    <citation type="journal article" date="2023" name="IScience">
        <title>Live-bearing cockroach genome reveals convergent evolutionary mechanisms linked to viviparity in insects and beyond.</title>
        <authorList>
            <person name="Fouks B."/>
            <person name="Harrison M.C."/>
            <person name="Mikhailova A.A."/>
            <person name="Marchal E."/>
            <person name="English S."/>
            <person name="Carruthers M."/>
            <person name="Jennings E.C."/>
            <person name="Chiamaka E.L."/>
            <person name="Frigard R.A."/>
            <person name="Pippel M."/>
            <person name="Attardo G.M."/>
            <person name="Benoit J.B."/>
            <person name="Bornberg-Bauer E."/>
            <person name="Tobe S.S."/>
        </authorList>
    </citation>
    <scope>NUCLEOTIDE SEQUENCE</scope>
    <source>
        <strain evidence="2">Stay&amp;Tobe</strain>
    </source>
</reference>
<feature type="non-terminal residue" evidence="2">
    <location>
        <position position="621"/>
    </location>
</feature>
<sequence length="621" mass="68327">FIKSTPDGNVIDGDSNENLLVIINIRYETVSKSTKILIQTNEEDPSKWLACLSEGSVGTCNSGETMWLLDLSQPALTHQECGKLMCFRYYSGLSLSCLAQSETMTVKSICNTTSVKNETLQRSSPVISIKKKSDSSQAVVKRREFSSSDLMRVRGSKAFANNSSESDSEVETSAKYRKQRSARQLKKKSALVHPPDKRLANGYPPHLNGSGAGDESDGSEIPRELHTWNSHECAQRTLDLGDKSHPTTLNDNVDYYPIWTKSPLPSQIRSIYETLYPSSDPPPPPLPPRAFPPGSRNSRHRPLERMRALPYQVTLNPPEVLRQHKPVSGPTLPPKPRKLLNPEDSFAFEIIDTDELRPSFSSHNNVQVVSCTRMKEMGNKKTEPQRPMNLAVNGDSNRNETENFPVVSAPLATPEQDSSLVDSSSVENLLDDEDDAVFLTPDDEGASYSYERSTVNFKDLPNPSSSSISPVSPNSMSDSGMVLSTATECSTSSSSDTNTMVLTDDNAEFVDASSEEPGALKSPTLRGHKPLSRQVSHPPFMQSPVRLPLQRQIGNEAAATTPRPHNSCRHLGKMSANHSNVFFFNTGIVKCFLALITAKASALSKLFTTLFDCHEMSICSS</sequence>
<feature type="compositionally biased region" description="Basic residues" evidence="1">
    <location>
        <begin position="175"/>
        <end position="190"/>
    </location>
</feature>
<feature type="region of interest" description="Disordered" evidence="1">
    <location>
        <begin position="321"/>
        <end position="340"/>
    </location>
</feature>
<keyword evidence="3" id="KW-1185">Reference proteome</keyword>
<feature type="region of interest" description="Disordered" evidence="1">
    <location>
        <begin position="276"/>
        <end position="299"/>
    </location>
</feature>
<evidence type="ECO:0000313" key="2">
    <source>
        <dbReference type="EMBL" id="KAJ9575738.1"/>
    </source>
</evidence>
<feature type="compositionally biased region" description="Low complexity" evidence="1">
    <location>
        <begin position="461"/>
        <end position="499"/>
    </location>
</feature>
<proteinExistence type="predicted"/>
<dbReference type="Gene3D" id="2.60.40.2840">
    <property type="match status" value="1"/>
</dbReference>
<name>A0AAD7Z942_DIPPU</name>
<feature type="compositionally biased region" description="Pro residues" evidence="1">
    <location>
        <begin position="279"/>
        <end position="291"/>
    </location>
</feature>
<protein>
    <submittedName>
        <fullName evidence="2">Uncharacterized protein</fullName>
    </submittedName>
</protein>
<feature type="region of interest" description="Disordered" evidence="1">
    <location>
        <begin position="455"/>
        <end position="499"/>
    </location>
</feature>
<dbReference type="EMBL" id="JASPKZ010009821">
    <property type="protein sequence ID" value="KAJ9575738.1"/>
    <property type="molecule type" value="Genomic_DNA"/>
</dbReference>
<comment type="caution">
    <text evidence="2">The sequence shown here is derived from an EMBL/GenBank/DDBJ whole genome shotgun (WGS) entry which is preliminary data.</text>
</comment>
<feature type="non-terminal residue" evidence="2">
    <location>
        <position position="1"/>
    </location>
</feature>
<accession>A0AAD7Z942</accession>
<feature type="region of interest" description="Disordered" evidence="1">
    <location>
        <begin position="377"/>
        <end position="402"/>
    </location>
</feature>
<evidence type="ECO:0000256" key="1">
    <source>
        <dbReference type="SAM" id="MobiDB-lite"/>
    </source>
</evidence>
<dbReference type="Proteomes" id="UP001233999">
    <property type="component" value="Unassembled WGS sequence"/>
</dbReference>